<dbReference type="EnsemblMetazoa" id="XM_016987216">
    <property type="protein sequence ID" value="XP_016842705"/>
    <property type="gene ID" value="LOC100114115"/>
</dbReference>
<dbReference type="SMART" id="SM00969">
    <property type="entry name" value="SOCS_box"/>
    <property type="match status" value="1"/>
</dbReference>
<evidence type="ECO:0000313" key="4">
    <source>
        <dbReference type="Proteomes" id="UP000002358"/>
    </source>
</evidence>
<dbReference type="Gene3D" id="1.10.750.20">
    <property type="entry name" value="SOCS box"/>
    <property type="match status" value="1"/>
</dbReference>
<dbReference type="SMR" id="A0A7M7ISP8"/>
<sequence>MSESAKKVKTRFHPSHGENIVLYDDNTVAFRKASFANALVFSEEPLQPGEIFLLEIEKDERGWSGHMRIGLTQMDPVNIDKAKMPTYDAALPNLMKMGSSWVFAMTETCNIWDSFEGIAGTGYGEGIPEKEKRLMTDGINVQTSRGIIPYSALRPNIVGSSQNILPTDTGSRIGVMYVPQAGSDKAEMHFIINGEDQGVFGRDIPYKAGPLHAVVDVYGTTKQVRIVQLYGASLTLQSACRNAILQYTKRTAVDSLPLPNMLKKYLLYQSQ</sequence>
<dbReference type="InterPro" id="IPR043136">
    <property type="entry name" value="B30.2/SPRY_sf"/>
</dbReference>
<dbReference type="FunCoup" id="A0A7M7ISP8">
    <property type="interactions" value="73"/>
</dbReference>
<dbReference type="AlphaFoldDB" id="A0A7M7ISP8"/>
<dbReference type="InterPro" id="IPR037962">
    <property type="entry name" value="Neuralized"/>
</dbReference>
<dbReference type="EnsemblMetazoa" id="XM_031921540">
    <property type="protein sequence ID" value="XP_031777400"/>
    <property type="gene ID" value="LOC100114115"/>
</dbReference>
<dbReference type="CDD" id="cd03717">
    <property type="entry name" value="SOCS_SOCS_like"/>
    <property type="match status" value="1"/>
</dbReference>
<proteinExistence type="predicted"/>
<dbReference type="Proteomes" id="UP000002358">
    <property type="component" value="Unassembled WGS sequence"/>
</dbReference>
<organism evidence="3 4">
    <name type="scientific">Nasonia vitripennis</name>
    <name type="common">Parasitic wasp</name>
    <dbReference type="NCBI Taxonomy" id="7425"/>
    <lineage>
        <taxon>Eukaryota</taxon>
        <taxon>Metazoa</taxon>
        <taxon>Ecdysozoa</taxon>
        <taxon>Arthropoda</taxon>
        <taxon>Hexapoda</taxon>
        <taxon>Insecta</taxon>
        <taxon>Pterygota</taxon>
        <taxon>Neoptera</taxon>
        <taxon>Endopterygota</taxon>
        <taxon>Hymenoptera</taxon>
        <taxon>Apocrita</taxon>
        <taxon>Proctotrupomorpha</taxon>
        <taxon>Chalcidoidea</taxon>
        <taxon>Pteromalidae</taxon>
        <taxon>Pteromalinae</taxon>
        <taxon>Nasonia</taxon>
    </lineage>
</organism>
<dbReference type="GeneID" id="100114115"/>
<dbReference type="EnsemblMetazoa" id="XM_008204216">
    <property type="protein sequence ID" value="XP_008202438"/>
    <property type="gene ID" value="LOC100114115"/>
</dbReference>
<dbReference type="PANTHER" id="PTHR12429">
    <property type="entry name" value="NEURALIZED"/>
    <property type="match status" value="1"/>
</dbReference>
<dbReference type="PROSITE" id="PS50225">
    <property type="entry name" value="SOCS"/>
    <property type="match status" value="1"/>
</dbReference>
<dbReference type="SMART" id="SM00588">
    <property type="entry name" value="NEUZ"/>
    <property type="match status" value="1"/>
</dbReference>
<accession>A0A7M7ISP8</accession>
<dbReference type="PANTHER" id="PTHR12429:SF8">
    <property type="entry name" value="NEURALIZED-LIKE PROTEIN 2"/>
    <property type="match status" value="1"/>
</dbReference>
<evidence type="ECO:0000259" key="1">
    <source>
        <dbReference type="PROSITE" id="PS50225"/>
    </source>
</evidence>
<dbReference type="KEGG" id="nvi:100114115"/>
<dbReference type="RefSeq" id="XP_031777400.1">
    <property type="nucleotide sequence ID" value="XM_031921540.1"/>
</dbReference>
<dbReference type="InterPro" id="IPR001496">
    <property type="entry name" value="SOCS_box"/>
</dbReference>
<dbReference type="SUPFAM" id="SSF158235">
    <property type="entry name" value="SOCS box-like"/>
    <property type="match status" value="1"/>
</dbReference>
<reference evidence="3" key="1">
    <citation type="submission" date="2021-01" db="UniProtKB">
        <authorList>
            <consortium name="EnsemblMetazoa"/>
        </authorList>
    </citation>
    <scope>IDENTIFICATION</scope>
</reference>
<evidence type="ECO:0000313" key="3">
    <source>
        <dbReference type="EnsemblMetazoa" id="XP_016842705"/>
    </source>
</evidence>
<dbReference type="Gene3D" id="2.60.120.920">
    <property type="match status" value="1"/>
</dbReference>
<dbReference type="Pfam" id="PF07177">
    <property type="entry name" value="Neuralized"/>
    <property type="match status" value="1"/>
</dbReference>
<dbReference type="OrthoDB" id="10059069at2759"/>
<dbReference type="InterPro" id="IPR036036">
    <property type="entry name" value="SOCS_box-like_dom_sf"/>
</dbReference>
<dbReference type="InParanoid" id="A0A7M7ISP8"/>
<dbReference type="InterPro" id="IPR006573">
    <property type="entry name" value="NHR_dom"/>
</dbReference>
<evidence type="ECO:0000259" key="2">
    <source>
        <dbReference type="PROSITE" id="PS51065"/>
    </source>
</evidence>
<name>A0A7M7ISP8_NASVI</name>
<dbReference type="FunFam" id="2.60.120.920:FF:000074">
    <property type="entry name" value="Neuralized protein 2"/>
    <property type="match status" value="1"/>
</dbReference>
<dbReference type="SMART" id="SM00253">
    <property type="entry name" value="SOCS"/>
    <property type="match status" value="1"/>
</dbReference>
<feature type="domain" description="NHR" evidence="2">
    <location>
        <begin position="9"/>
        <end position="229"/>
    </location>
</feature>
<dbReference type="RefSeq" id="XP_016842705.1">
    <property type="nucleotide sequence ID" value="XM_016987216.3"/>
</dbReference>
<dbReference type="RefSeq" id="XP_008202438.1">
    <property type="nucleotide sequence ID" value="XM_008204216.3"/>
</dbReference>
<dbReference type="Pfam" id="PF07525">
    <property type="entry name" value="SOCS_box"/>
    <property type="match status" value="1"/>
</dbReference>
<evidence type="ECO:0008006" key="5">
    <source>
        <dbReference type="Google" id="ProtNLM"/>
    </source>
</evidence>
<dbReference type="PROSITE" id="PS51065">
    <property type="entry name" value="NHR"/>
    <property type="match status" value="1"/>
</dbReference>
<dbReference type="GO" id="GO:0061630">
    <property type="term" value="F:ubiquitin protein ligase activity"/>
    <property type="evidence" value="ECO:0007669"/>
    <property type="project" value="TreeGrafter"/>
</dbReference>
<feature type="domain" description="SOCS box" evidence="1">
    <location>
        <begin position="235"/>
        <end position="271"/>
    </location>
</feature>
<keyword evidence="4" id="KW-1185">Reference proteome</keyword>
<dbReference type="GO" id="GO:0035556">
    <property type="term" value="P:intracellular signal transduction"/>
    <property type="evidence" value="ECO:0007669"/>
    <property type="project" value="InterPro"/>
</dbReference>
<protein>
    <recommendedName>
        <fullName evidence="5">Neuralized-like protein 2</fullName>
    </recommendedName>
</protein>
<dbReference type="CDD" id="cd12887">
    <property type="entry name" value="SPRY_NHR_like"/>
    <property type="match status" value="1"/>
</dbReference>